<dbReference type="AlphaFoldDB" id="A0A4V2YL66"/>
<keyword evidence="3" id="KW-0378">Hydrolase</keyword>
<keyword evidence="4" id="KW-1185">Reference proteome</keyword>
<dbReference type="SUPFAM" id="SSF53474">
    <property type="entry name" value="alpha/beta-Hydrolases"/>
    <property type="match status" value="1"/>
</dbReference>
<dbReference type="InterPro" id="IPR000073">
    <property type="entry name" value="AB_hydrolase_1"/>
</dbReference>
<organism evidence="3 4">
    <name type="scientific">Nonomuraea terrae</name>
    <dbReference type="NCBI Taxonomy" id="2530383"/>
    <lineage>
        <taxon>Bacteria</taxon>
        <taxon>Bacillati</taxon>
        <taxon>Actinomycetota</taxon>
        <taxon>Actinomycetes</taxon>
        <taxon>Streptosporangiales</taxon>
        <taxon>Streptosporangiaceae</taxon>
        <taxon>Nonomuraea</taxon>
    </lineage>
</organism>
<feature type="region of interest" description="Disordered" evidence="1">
    <location>
        <begin position="156"/>
        <end position="182"/>
    </location>
</feature>
<evidence type="ECO:0000313" key="3">
    <source>
        <dbReference type="EMBL" id="TDD44827.1"/>
    </source>
</evidence>
<comment type="caution">
    <text evidence="3">The sequence shown here is derived from an EMBL/GenBank/DDBJ whole genome shotgun (WGS) entry which is preliminary data.</text>
</comment>
<dbReference type="Gene3D" id="3.40.50.1820">
    <property type="entry name" value="alpha/beta hydrolase"/>
    <property type="match status" value="1"/>
</dbReference>
<dbReference type="InterPro" id="IPR052370">
    <property type="entry name" value="Meta-cleavage_hydrolase"/>
</dbReference>
<name>A0A4V2YL66_9ACTN</name>
<dbReference type="GO" id="GO:0016787">
    <property type="term" value="F:hydrolase activity"/>
    <property type="evidence" value="ECO:0007669"/>
    <property type="project" value="UniProtKB-KW"/>
</dbReference>
<dbReference type="OrthoDB" id="5495375at2"/>
<gene>
    <name evidence="3" type="ORF">E1286_25910</name>
</gene>
<dbReference type="Proteomes" id="UP000295302">
    <property type="component" value="Unassembled WGS sequence"/>
</dbReference>
<feature type="domain" description="AB hydrolase-1" evidence="2">
    <location>
        <begin position="14"/>
        <end position="119"/>
    </location>
</feature>
<sequence length="257" mass="27674">MTIFVHETGPEDAPAVILLHGVGTTGWMWSRQVDALATDLRVLVPDLPGHGKSNALPWRSMSDTARLVTEVIATPVPGGRAHVVGLSLGGYVAVHLAAAHCETVIAAIVSGVNVRPSPHPGRLRLIGALTAPVMKLGPVLRANAVRSTYRRRISTVTRTPPAPRPGWRSGRSTTSGDRPYPVRRERARARQGFAFGHRRRPPVRRGAPGPRGGPRLERGAAGAVQGQGHGRAAARRARPRLIRAAWFPCRRTRSRAT</sequence>
<dbReference type="InterPro" id="IPR029058">
    <property type="entry name" value="AB_hydrolase_fold"/>
</dbReference>
<dbReference type="Pfam" id="PF00561">
    <property type="entry name" value="Abhydrolase_1"/>
    <property type="match status" value="1"/>
</dbReference>
<dbReference type="PRINTS" id="PR00111">
    <property type="entry name" value="ABHYDROLASE"/>
</dbReference>
<proteinExistence type="predicted"/>
<reference evidence="3 4" key="1">
    <citation type="submission" date="2019-03" db="EMBL/GenBank/DDBJ databases">
        <title>Draft genome sequences of novel Actinobacteria.</title>
        <authorList>
            <person name="Sahin N."/>
            <person name="Ay H."/>
            <person name="Saygin H."/>
        </authorList>
    </citation>
    <scope>NUCLEOTIDE SEQUENCE [LARGE SCALE GENOMIC DNA]</scope>
    <source>
        <strain evidence="3 4">CH32</strain>
    </source>
</reference>
<evidence type="ECO:0000256" key="1">
    <source>
        <dbReference type="SAM" id="MobiDB-lite"/>
    </source>
</evidence>
<dbReference type="EMBL" id="SMKQ01000091">
    <property type="protein sequence ID" value="TDD44827.1"/>
    <property type="molecule type" value="Genomic_DNA"/>
</dbReference>
<dbReference type="RefSeq" id="WP_132616323.1">
    <property type="nucleotide sequence ID" value="NZ_SMKQ01000091.1"/>
</dbReference>
<dbReference type="PANTHER" id="PTHR43139:SF52">
    <property type="entry name" value="SI:DKEY-122A22.2"/>
    <property type="match status" value="1"/>
</dbReference>
<evidence type="ECO:0000313" key="4">
    <source>
        <dbReference type="Proteomes" id="UP000295302"/>
    </source>
</evidence>
<evidence type="ECO:0000259" key="2">
    <source>
        <dbReference type="Pfam" id="PF00561"/>
    </source>
</evidence>
<feature type="region of interest" description="Disordered" evidence="1">
    <location>
        <begin position="195"/>
        <end position="237"/>
    </location>
</feature>
<dbReference type="PANTHER" id="PTHR43139">
    <property type="entry name" value="SI:DKEY-122A22.2"/>
    <property type="match status" value="1"/>
</dbReference>
<protein>
    <submittedName>
        <fullName evidence="3">Alpha/beta fold hydrolase</fullName>
    </submittedName>
</protein>
<accession>A0A4V2YL66</accession>